<dbReference type="RefSeq" id="WP_212216935.1">
    <property type="nucleotide sequence ID" value="NZ_JAGUCO010000014.1"/>
</dbReference>
<evidence type="ECO:0000313" key="8">
    <source>
        <dbReference type="Proteomes" id="UP000708576"/>
    </source>
</evidence>
<dbReference type="PANTHER" id="PTHR31321:SF57">
    <property type="entry name" value="PECTINESTERASE 53-RELATED"/>
    <property type="match status" value="1"/>
</dbReference>
<proteinExistence type="inferred from homology"/>
<evidence type="ECO:0000259" key="6">
    <source>
        <dbReference type="Pfam" id="PF01095"/>
    </source>
</evidence>
<protein>
    <recommendedName>
        <fullName evidence="5">Pectinesterase</fullName>
        <ecNumber evidence="5">3.1.1.11</ecNumber>
    </recommendedName>
</protein>
<organism evidence="7 8">
    <name type="scientific">Carboxylicivirga linearis</name>
    <dbReference type="NCBI Taxonomy" id="1628157"/>
    <lineage>
        <taxon>Bacteria</taxon>
        <taxon>Pseudomonadati</taxon>
        <taxon>Bacteroidota</taxon>
        <taxon>Bacteroidia</taxon>
        <taxon>Marinilabiliales</taxon>
        <taxon>Marinilabiliaceae</taxon>
        <taxon>Carboxylicivirga</taxon>
    </lineage>
</organism>
<feature type="domain" description="Pectinesterase catalytic" evidence="6">
    <location>
        <begin position="43"/>
        <end position="331"/>
    </location>
</feature>
<name>A0ABS5JZ61_9BACT</name>
<comment type="pathway">
    <text evidence="5">Glycan metabolism; pectin degradation; 2-dehydro-3-deoxy-D-gluconate from pectin: step 1/5.</text>
</comment>
<comment type="caution">
    <text evidence="7">The sequence shown here is derived from an EMBL/GenBank/DDBJ whole genome shotgun (WGS) entry which is preliminary data.</text>
</comment>
<dbReference type="PROSITE" id="PS00503">
    <property type="entry name" value="PECTINESTERASE_2"/>
    <property type="match status" value="1"/>
</dbReference>
<keyword evidence="8" id="KW-1185">Reference proteome</keyword>
<evidence type="ECO:0000256" key="2">
    <source>
        <dbReference type="ARBA" id="ARBA00022801"/>
    </source>
</evidence>
<dbReference type="InterPro" id="IPR033131">
    <property type="entry name" value="Pectinesterase_Asp_AS"/>
</dbReference>
<evidence type="ECO:0000256" key="5">
    <source>
        <dbReference type="RuleBase" id="RU000589"/>
    </source>
</evidence>
<dbReference type="EMBL" id="JAGUCO010000014">
    <property type="protein sequence ID" value="MBS2099691.1"/>
    <property type="molecule type" value="Genomic_DNA"/>
</dbReference>
<comment type="similarity">
    <text evidence="1">Belongs to the pectinesterase family.</text>
</comment>
<dbReference type="InterPro" id="IPR011050">
    <property type="entry name" value="Pectin_lyase_fold/virulence"/>
</dbReference>
<accession>A0ABS5JZ61</accession>
<evidence type="ECO:0000256" key="3">
    <source>
        <dbReference type="ARBA" id="ARBA00023085"/>
    </source>
</evidence>
<evidence type="ECO:0000313" key="7">
    <source>
        <dbReference type="EMBL" id="MBS2099691.1"/>
    </source>
</evidence>
<keyword evidence="3 5" id="KW-0063">Aspartyl esterase</keyword>
<dbReference type="InterPro" id="IPR000070">
    <property type="entry name" value="Pectinesterase_cat"/>
</dbReference>
<dbReference type="Gene3D" id="2.160.20.10">
    <property type="entry name" value="Single-stranded right-handed beta-helix, Pectin lyase-like"/>
    <property type="match status" value="1"/>
</dbReference>
<evidence type="ECO:0000256" key="4">
    <source>
        <dbReference type="PROSITE-ProRule" id="PRU10040"/>
    </source>
</evidence>
<dbReference type="InterPro" id="IPR012334">
    <property type="entry name" value="Pectin_lyas_fold"/>
</dbReference>
<dbReference type="Pfam" id="PF01095">
    <property type="entry name" value="Pectinesterase"/>
    <property type="match status" value="1"/>
</dbReference>
<keyword evidence="2 5" id="KW-0378">Hydrolase</keyword>
<evidence type="ECO:0000256" key="1">
    <source>
        <dbReference type="ARBA" id="ARBA00008891"/>
    </source>
</evidence>
<dbReference type="SUPFAM" id="SSF51126">
    <property type="entry name" value="Pectin lyase-like"/>
    <property type="match status" value="1"/>
</dbReference>
<dbReference type="PANTHER" id="PTHR31321">
    <property type="entry name" value="ACYL-COA THIOESTER HYDROLASE YBHC-RELATED"/>
    <property type="match status" value="1"/>
</dbReference>
<sequence>MDNNFTYLQQGEFTFKTIQIRAVLVFLLFISAKSVFGCANQFDFVVATDGSGDFIKVQDAINAVPDFRKKCTTIFIKNGVYKEKLVLPASKNNVSFIGEDNKKTIITYDDYASKKNSFGEEMGTTGSSGFFVFGNDFTARNITFKNSAGPVGQAVAVRIDGDRVIFDNCRFLGNQDTLYPHGKGSRQYYKNCYIEGTVDFIFGWSIAVFDNCEIFCKEKGYVTAASTIEEQEYGFVFLDCKILGDGSEESFYLGRPWRPYAKTVFINCYLDKHIKPEGWHNWGSEEKEKTAFYAEYSSIGPGSNTNNRVEWSHQLSEMDMEKYSLDNILKGADNWNYLSQLEDVK</sequence>
<dbReference type="EC" id="3.1.1.11" evidence="5"/>
<feature type="active site" evidence="4">
    <location>
        <position position="199"/>
    </location>
</feature>
<dbReference type="Proteomes" id="UP000708576">
    <property type="component" value="Unassembled WGS sequence"/>
</dbReference>
<gene>
    <name evidence="7" type="ORF">KEM10_15465</name>
</gene>
<comment type="catalytic activity">
    <reaction evidence="5">
        <text>[(1-&gt;4)-alpha-D-galacturonosyl methyl ester](n) + n H2O = [(1-&gt;4)-alpha-D-galacturonosyl](n) + n methanol + n H(+)</text>
        <dbReference type="Rhea" id="RHEA:22380"/>
        <dbReference type="Rhea" id="RHEA-COMP:14570"/>
        <dbReference type="Rhea" id="RHEA-COMP:14573"/>
        <dbReference type="ChEBI" id="CHEBI:15377"/>
        <dbReference type="ChEBI" id="CHEBI:15378"/>
        <dbReference type="ChEBI" id="CHEBI:17790"/>
        <dbReference type="ChEBI" id="CHEBI:140522"/>
        <dbReference type="ChEBI" id="CHEBI:140523"/>
        <dbReference type="EC" id="3.1.1.11"/>
    </reaction>
</comment>
<reference evidence="7 8" key="1">
    <citation type="journal article" date="2015" name="Int. J. Syst. Evol. Microbiol.">
        <title>Carboxylicivirga linearis sp. nov., isolated from a sea cucumber culture pond.</title>
        <authorList>
            <person name="Wang F.Q."/>
            <person name="Zhou Y.X."/>
            <person name="Lin X.Z."/>
            <person name="Chen G.J."/>
            <person name="Du Z.J."/>
        </authorList>
    </citation>
    <scope>NUCLEOTIDE SEQUENCE [LARGE SCALE GENOMIC DNA]</scope>
    <source>
        <strain evidence="7 8">FB218</strain>
    </source>
</reference>